<name>A0ABS6ZJM5_9GAMM</name>
<dbReference type="SUPFAM" id="SSF55073">
    <property type="entry name" value="Nucleotide cyclase"/>
    <property type="match status" value="1"/>
</dbReference>
<comment type="caution">
    <text evidence="4">The sequence shown here is derived from an EMBL/GenBank/DDBJ whole genome shotgun (WGS) entry which is preliminary data.</text>
</comment>
<keyword evidence="4" id="KW-0548">Nucleotidyltransferase</keyword>
<evidence type="ECO:0000313" key="4">
    <source>
        <dbReference type="EMBL" id="MBW6390256.1"/>
    </source>
</evidence>
<accession>A0ABS6ZJM5</accession>
<keyword evidence="5" id="KW-1185">Reference proteome</keyword>
<dbReference type="InterPro" id="IPR000160">
    <property type="entry name" value="GGDEF_dom"/>
</dbReference>
<dbReference type="Pfam" id="PF08446">
    <property type="entry name" value="PAS_2"/>
    <property type="match status" value="1"/>
</dbReference>
<dbReference type="SMART" id="SM00267">
    <property type="entry name" value="GGDEF"/>
    <property type="match status" value="1"/>
</dbReference>
<evidence type="ECO:0000259" key="3">
    <source>
        <dbReference type="PROSITE" id="PS50887"/>
    </source>
</evidence>
<evidence type="ECO:0000313" key="5">
    <source>
        <dbReference type="Proteomes" id="UP000769617"/>
    </source>
</evidence>
<organism evidence="4 5">
    <name type="scientific">Billgrantia antri</name>
    <dbReference type="NCBI Taxonomy" id="2846777"/>
    <lineage>
        <taxon>Bacteria</taxon>
        <taxon>Pseudomonadati</taxon>
        <taxon>Pseudomonadota</taxon>
        <taxon>Gammaproteobacteria</taxon>
        <taxon>Oceanospirillales</taxon>
        <taxon>Halomonadaceae</taxon>
        <taxon>Billgrantia</taxon>
    </lineage>
</organism>
<dbReference type="Gene3D" id="3.30.450.20">
    <property type="entry name" value="PAS domain"/>
    <property type="match status" value="1"/>
</dbReference>
<dbReference type="RefSeq" id="WP_219790727.1">
    <property type="nucleotide sequence ID" value="NZ_JAHYCA010000001.1"/>
</dbReference>
<dbReference type="InterPro" id="IPR029787">
    <property type="entry name" value="Nucleotide_cyclase"/>
</dbReference>
<dbReference type="InterPro" id="IPR013654">
    <property type="entry name" value="PAS_2"/>
</dbReference>
<evidence type="ECO:0000256" key="2">
    <source>
        <dbReference type="ARBA" id="ARBA00034247"/>
    </source>
</evidence>
<dbReference type="PROSITE" id="PS50887">
    <property type="entry name" value="GGDEF"/>
    <property type="match status" value="1"/>
</dbReference>
<dbReference type="PANTHER" id="PTHR45138">
    <property type="entry name" value="REGULATORY COMPONENTS OF SENSORY TRANSDUCTION SYSTEM"/>
    <property type="match status" value="1"/>
</dbReference>
<dbReference type="Gene3D" id="3.30.70.270">
    <property type="match status" value="1"/>
</dbReference>
<dbReference type="CDD" id="cd01949">
    <property type="entry name" value="GGDEF"/>
    <property type="match status" value="1"/>
</dbReference>
<dbReference type="GO" id="GO:0052621">
    <property type="term" value="F:diguanylate cyclase activity"/>
    <property type="evidence" value="ECO:0007669"/>
    <property type="project" value="UniProtKB-EC"/>
</dbReference>
<dbReference type="EC" id="2.7.7.65" evidence="1"/>
<sequence length="467" mass="51225">MPDSLERELDASVCPSAANATHGAIQPHGCLIGFDSDWRRVCLASTNLPRFFGLASTEALGCPLERVVGGGATVALERALALGSPGISLPARPASGALQRLHLSLHATGRLIILAAEPLEGTAHDLPGLGYAWGTRLAQADSTGELDARLQQALHALTGFEFCTLSQPKRAGPATEHLPGELSHSDYPPLWLVDSRAVPVELLATPGINADLSDCPLHLPAPMLHRWLADRQARAALMLDLQAARPERRYAVCWDRRPRSLAPPLRHLLLQLVQTAALRRTLLDETQQTQQRYRLLSERNSRLQRLAYTDPLTQLANRHRIERVLETELALASRTDAPLAVLLFDIDHFKPINDTHGHETGDRVLSQVARQAQSHLRDSDHLGRWGGEEFIVVIPCCELSRARELAWRMCRALAQRRIDPVGQVTASFGVATSQPGDSCRTLVRRADQAMYLAKQAGRACVRTQEAG</sequence>
<feature type="domain" description="GGDEF" evidence="3">
    <location>
        <begin position="337"/>
        <end position="466"/>
    </location>
</feature>
<dbReference type="NCBIfam" id="TIGR00254">
    <property type="entry name" value="GGDEF"/>
    <property type="match status" value="1"/>
</dbReference>
<gene>
    <name evidence="4" type="ORF">KPL81_03635</name>
</gene>
<dbReference type="InterPro" id="IPR035965">
    <property type="entry name" value="PAS-like_dom_sf"/>
</dbReference>
<dbReference type="Pfam" id="PF00990">
    <property type="entry name" value="GGDEF"/>
    <property type="match status" value="1"/>
</dbReference>
<dbReference type="EMBL" id="JAHYCA010000001">
    <property type="protein sequence ID" value="MBW6390256.1"/>
    <property type="molecule type" value="Genomic_DNA"/>
</dbReference>
<protein>
    <recommendedName>
        <fullName evidence="1">diguanylate cyclase</fullName>
        <ecNumber evidence="1">2.7.7.65</ecNumber>
    </recommendedName>
</protein>
<reference evidence="4 5" key="1">
    <citation type="submission" date="2021-07" db="EMBL/GenBank/DDBJ databases">
        <authorList>
            <person name="So Y."/>
        </authorList>
    </citation>
    <scope>NUCLEOTIDE SEQUENCE [LARGE SCALE GENOMIC DNA]</scope>
    <source>
        <strain evidence="4 5">Y3S6</strain>
    </source>
</reference>
<dbReference type="SUPFAM" id="SSF55785">
    <property type="entry name" value="PYP-like sensor domain (PAS domain)"/>
    <property type="match status" value="1"/>
</dbReference>
<comment type="catalytic activity">
    <reaction evidence="2">
        <text>2 GTP = 3',3'-c-di-GMP + 2 diphosphate</text>
        <dbReference type="Rhea" id="RHEA:24898"/>
        <dbReference type="ChEBI" id="CHEBI:33019"/>
        <dbReference type="ChEBI" id="CHEBI:37565"/>
        <dbReference type="ChEBI" id="CHEBI:58805"/>
        <dbReference type="EC" id="2.7.7.65"/>
    </reaction>
</comment>
<dbReference type="Proteomes" id="UP000769617">
    <property type="component" value="Unassembled WGS sequence"/>
</dbReference>
<keyword evidence="4" id="KW-0808">Transferase</keyword>
<dbReference type="PANTHER" id="PTHR45138:SF9">
    <property type="entry name" value="DIGUANYLATE CYCLASE DGCM-RELATED"/>
    <property type="match status" value="1"/>
</dbReference>
<dbReference type="InterPro" id="IPR043128">
    <property type="entry name" value="Rev_trsase/Diguanyl_cyclase"/>
</dbReference>
<dbReference type="InterPro" id="IPR050469">
    <property type="entry name" value="Diguanylate_Cyclase"/>
</dbReference>
<proteinExistence type="predicted"/>
<evidence type="ECO:0000256" key="1">
    <source>
        <dbReference type="ARBA" id="ARBA00012528"/>
    </source>
</evidence>